<reference evidence="6 7" key="1">
    <citation type="journal article" date="2007" name="Proc. Natl. Acad. Sci. U.S.A.">
        <title>The tiny eukaryote Ostreococcus provides genomic insights into the paradox of plankton speciation.</title>
        <authorList>
            <person name="Palenik B."/>
            <person name="Grimwood J."/>
            <person name="Aerts A."/>
            <person name="Rouze P."/>
            <person name="Salamov A."/>
            <person name="Putnam N."/>
            <person name="Dupont C."/>
            <person name="Jorgensen R."/>
            <person name="Derelle E."/>
            <person name="Rombauts S."/>
            <person name="Zhou K."/>
            <person name="Otillar R."/>
            <person name="Merchant S.S."/>
            <person name="Podell S."/>
            <person name="Gaasterland T."/>
            <person name="Napoli C."/>
            <person name="Gendler K."/>
            <person name="Manuell A."/>
            <person name="Tai V."/>
            <person name="Vallon O."/>
            <person name="Piganeau G."/>
            <person name="Jancek S."/>
            <person name="Heijde M."/>
            <person name="Jabbari K."/>
            <person name="Bowler C."/>
            <person name="Lohr M."/>
            <person name="Robbens S."/>
            <person name="Werner G."/>
            <person name="Dubchak I."/>
            <person name="Pazour G.J."/>
            <person name="Ren Q."/>
            <person name="Paulsen I."/>
            <person name="Delwiche C."/>
            <person name="Schmutz J."/>
            <person name="Rokhsar D."/>
            <person name="Van de Peer Y."/>
            <person name="Moreau H."/>
            <person name="Grigoriev I.V."/>
        </authorList>
    </citation>
    <scope>NUCLEOTIDE SEQUENCE [LARGE SCALE GENOMIC DNA]</scope>
    <source>
        <strain evidence="6 7">CCE9901</strain>
    </source>
</reference>
<dbReference type="eggNOG" id="KOG1087">
    <property type="taxonomic scope" value="Eukaryota"/>
</dbReference>
<sequence length="539" mass="58245">MLKTMFLNDKSDRLAYKIVDHACKSGARRTVDDALEINLRLCDCVNDDFVAHGKDCVKALRAKLTAPTKGRAVMDADATLKALFALEMCMKNCGGRFHAMAVAKEVPETMVRLCERAPNLEVRDKTLALVHEWAVNLRREPAFAGAFHQLRARGFQFPEVERRSVARGATSSAAREDWNGGGDWSKREDISEEDRAAIARALEEDEEEAMTPVQRQRHGIYPGNIAMGTPVRAPHLSSPHASGRLADRAESELQRALRESERTAAAEASRATTSVSTTYNSQDVEKLKGDIAVATNSLKVFTQVLDGCVALRPPSPSSLANELSEQCRAMQPRLIELISNAEDEGLLASAIHLNDELTKEMERYDLLVKAAAGDVASRARLAAPVAATRTHTAESLLSELDDVMRASTAATTTSQSSANPFGDVLPTASIAGPSSSSSNPFAAGPTPPRPIVHFPSTTSPSPPPMQTNPMFADERYRPARPLPEGMRPMNPAAFARDSVSPPTPSRAAPSRSPASDPFADLSQAAASRVRSPSRNLPHV</sequence>
<proteinExistence type="predicted"/>
<dbReference type="InterPro" id="IPR002014">
    <property type="entry name" value="VHS_dom"/>
</dbReference>
<dbReference type="CDD" id="cd03561">
    <property type="entry name" value="VHS"/>
    <property type="match status" value="1"/>
</dbReference>
<gene>
    <name evidence="6" type="ORF">OSTLU_24632</name>
</gene>
<dbReference type="Pfam" id="PF00790">
    <property type="entry name" value="VHS"/>
    <property type="match status" value="1"/>
</dbReference>
<dbReference type="GO" id="GO:0016020">
    <property type="term" value="C:membrane"/>
    <property type="evidence" value="ECO:0007669"/>
    <property type="project" value="TreeGrafter"/>
</dbReference>
<dbReference type="Gene3D" id="1.25.40.90">
    <property type="match status" value="1"/>
</dbReference>
<dbReference type="GO" id="GO:0007165">
    <property type="term" value="P:signal transduction"/>
    <property type="evidence" value="ECO:0007669"/>
    <property type="project" value="TreeGrafter"/>
</dbReference>
<dbReference type="KEGG" id="olu:OSTLU_24632"/>
<feature type="region of interest" description="Disordered" evidence="3">
    <location>
        <begin position="408"/>
        <end position="539"/>
    </location>
</feature>
<dbReference type="PANTHER" id="PTHR13856:SF137">
    <property type="entry name" value="GH05942P"/>
    <property type="match status" value="1"/>
</dbReference>
<evidence type="ECO:0000256" key="2">
    <source>
        <dbReference type="ARBA" id="ARBA00022927"/>
    </source>
</evidence>
<evidence type="ECO:0000313" key="7">
    <source>
        <dbReference type="Proteomes" id="UP000001568"/>
    </source>
</evidence>
<dbReference type="AlphaFoldDB" id="A4RYC1"/>
<dbReference type="GeneID" id="5002237"/>
<dbReference type="Gene3D" id="1.20.58.160">
    <property type="match status" value="1"/>
</dbReference>
<dbReference type="GO" id="GO:0030276">
    <property type="term" value="F:clathrin binding"/>
    <property type="evidence" value="ECO:0007669"/>
    <property type="project" value="TreeGrafter"/>
</dbReference>
<feature type="compositionally biased region" description="Polar residues" evidence="3">
    <location>
        <begin position="530"/>
        <end position="539"/>
    </location>
</feature>
<dbReference type="SUPFAM" id="SSF48464">
    <property type="entry name" value="ENTH/VHS domain"/>
    <property type="match status" value="1"/>
</dbReference>
<feature type="compositionally biased region" description="Low complexity" evidence="3">
    <location>
        <begin position="426"/>
        <end position="444"/>
    </location>
</feature>
<dbReference type="SUPFAM" id="SSF89009">
    <property type="entry name" value="GAT-like domain"/>
    <property type="match status" value="1"/>
</dbReference>
<dbReference type="GO" id="GO:0005768">
    <property type="term" value="C:endosome"/>
    <property type="evidence" value="ECO:0007669"/>
    <property type="project" value="TreeGrafter"/>
</dbReference>
<dbReference type="GO" id="GO:0035091">
    <property type="term" value="F:phosphatidylinositol binding"/>
    <property type="evidence" value="ECO:0007669"/>
    <property type="project" value="InterPro"/>
</dbReference>
<keyword evidence="7" id="KW-1185">Reference proteome</keyword>
<dbReference type="RefSeq" id="XP_001418360.1">
    <property type="nucleotide sequence ID" value="XM_001418323.1"/>
</dbReference>
<dbReference type="PROSITE" id="PS50909">
    <property type="entry name" value="GAT"/>
    <property type="match status" value="1"/>
</dbReference>
<dbReference type="PANTHER" id="PTHR13856">
    <property type="entry name" value="VHS DOMAIN CONTAINING PROTEIN FAMILY"/>
    <property type="match status" value="1"/>
</dbReference>
<keyword evidence="2" id="KW-0653">Protein transport</keyword>
<name>A4RYC1_OSTLU</name>
<feature type="domain" description="GAT" evidence="5">
    <location>
        <begin position="282"/>
        <end position="369"/>
    </location>
</feature>
<feature type="compositionally biased region" description="Low complexity" evidence="3">
    <location>
        <begin position="408"/>
        <end position="418"/>
    </location>
</feature>
<evidence type="ECO:0000313" key="6">
    <source>
        <dbReference type="EMBL" id="ABO96653.1"/>
    </source>
</evidence>
<evidence type="ECO:0008006" key="8">
    <source>
        <dbReference type="Google" id="ProtNLM"/>
    </source>
</evidence>
<dbReference type="InterPro" id="IPR008942">
    <property type="entry name" value="ENTH_VHS"/>
</dbReference>
<protein>
    <recommendedName>
        <fullName evidence="8">VHS domain-containing protein</fullName>
    </recommendedName>
</protein>
<dbReference type="SMART" id="SM00288">
    <property type="entry name" value="VHS"/>
    <property type="match status" value="1"/>
</dbReference>
<evidence type="ECO:0000256" key="3">
    <source>
        <dbReference type="SAM" id="MobiDB-lite"/>
    </source>
</evidence>
<feature type="domain" description="VHS" evidence="4">
    <location>
        <begin position="25"/>
        <end position="158"/>
    </location>
</feature>
<dbReference type="OrthoDB" id="2018246at2759"/>
<dbReference type="STRING" id="436017.A4RYC1"/>
<evidence type="ECO:0000259" key="5">
    <source>
        <dbReference type="PROSITE" id="PS50909"/>
    </source>
</evidence>
<accession>A4RYC1</accession>
<evidence type="ECO:0000259" key="4">
    <source>
        <dbReference type="PROSITE" id="PS50179"/>
    </source>
</evidence>
<feature type="compositionally biased region" description="Low complexity" evidence="3">
    <location>
        <begin position="505"/>
        <end position="519"/>
    </location>
</feature>
<dbReference type="Gramene" id="ABO96653">
    <property type="protein sequence ID" value="ABO96653"/>
    <property type="gene ID" value="OSTLU_24632"/>
</dbReference>
<dbReference type="Proteomes" id="UP000001568">
    <property type="component" value="Chromosome 6"/>
</dbReference>
<keyword evidence="1" id="KW-0813">Transport</keyword>
<dbReference type="PROSITE" id="PS50179">
    <property type="entry name" value="VHS"/>
    <property type="match status" value="1"/>
</dbReference>
<dbReference type="GO" id="GO:0015031">
    <property type="term" value="P:protein transport"/>
    <property type="evidence" value="ECO:0007669"/>
    <property type="project" value="UniProtKB-KW"/>
</dbReference>
<dbReference type="GO" id="GO:0043130">
    <property type="term" value="F:ubiquitin binding"/>
    <property type="evidence" value="ECO:0007669"/>
    <property type="project" value="InterPro"/>
</dbReference>
<evidence type="ECO:0000256" key="1">
    <source>
        <dbReference type="ARBA" id="ARBA00022448"/>
    </source>
</evidence>
<dbReference type="InterPro" id="IPR038425">
    <property type="entry name" value="GAT_sf"/>
</dbReference>
<organism evidence="6 7">
    <name type="scientific">Ostreococcus lucimarinus (strain CCE9901)</name>
    <dbReference type="NCBI Taxonomy" id="436017"/>
    <lineage>
        <taxon>Eukaryota</taxon>
        <taxon>Viridiplantae</taxon>
        <taxon>Chlorophyta</taxon>
        <taxon>Mamiellophyceae</taxon>
        <taxon>Mamiellales</taxon>
        <taxon>Bathycoccaceae</taxon>
        <taxon>Ostreococcus</taxon>
    </lineage>
</organism>
<dbReference type="EMBL" id="CP000586">
    <property type="protein sequence ID" value="ABO96653.1"/>
    <property type="molecule type" value="Genomic_DNA"/>
</dbReference>
<dbReference type="Pfam" id="PF03127">
    <property type="entry name" value="GAT"/>
    <property type="match status" value="1"/>
</dbReference>
<dbReference type="InterPro" id="IPR004152">
    <property type="entry name" value="GAT_dom"/>
</dbReference>
<dbReference type="HOGENOM" id="CLU_505694_0_0_1"/>